<dbReference type="GO" id="GO:0016887">
    <property type="term" value="F:ATP hydrolysis activity"/>
    <property type="evidence" value="ECO:0007669"/>
    <property type="project" value="InterPro"/>
</dbReference>
<dbReference type="PANTHER" id="PTHR42939:SF2">
    <property type="entry name" value="ABC-TYPE TRANSPORTER ATP-BINDING PROTEIN ECSA"/>
    <property type="match status" value="1"/>
</dbReference>
<dbReference type="InterPro" id="IPR003439">
    <property type="entry name" value="ABC_transporter-like_ATP-bd"/>
</dbReference>
<dbReference type="AlphaFoldDB" id="A0A7D3Y2J7"/>
<evidence type="ECO:0000256" key="3">
    <source>
        <dbReference type="ARBA" id="ARBA00022840"/>
    </source>
</evidence>
<proteinExistence type="predicted"/>
<evidence type="ECO:0000256" key="2">
    <source>
        <dbReference type="ARBA" id="ARBA00022741"/>
    </source>
</evidence>
<keyword evidence="2" id="KW-0547">Nucleotide-binding</keyword>
<gene>
    <name evidence="5" type="ORF">GXN76_11320</name>
</gene>
<keyword evidence="3 5" id="KW-0067">ATP-binding</keyword>
<dbReference type="GO" id="GO:0005524">
    <property type="term" value="F:ATP binding"/>
    <property type="evidence" value="ECO:0007669"/>
    <property type="project" value="UniProtKB-KW"/>
</dbReference>
<organism evidence="5 6">
    <name type="scientific">Kroppenstedtia pulmonis</name>
    <dbReference type="NCBI Taxonomy" id="1380685"/>
    <lineage>
        <taxon>Bacteria</taxon>
        <taxon>Bacillati</taxon>
        <taxon>Bacillota</taxon>
        <taxon>Bacilli</taxon>
        <taxon>Bacillales</taxon>
        <taxon>Thermoactinomycetaceae</taxon>
        <taxon>Kroppenstedtia</taxon>
    </lineage>
</organism>
<evidence type="ECO:0000313" key="6">
    <source>
        <dbReference type="Proteomes" id="UP000503088"/>
    </source>
</evidence>
<dbReference type="SUPFAM" id="SSF52540">
    <property type="entry name" value="P-loop containing nucleoside triphosphate hydrolases"/>
    <property type="match status" value="1"/>
</dbReference>
<keyword evidence="1" id="KW-0813">Transport</keyword>
<keyword evidence="6" id="KW-1185">Reference proteome</keyword>
<dbReference type="CDD" id="cd03230">
    <property type="entry name" value="ABC_DR_subfamily_A"/>
    <property type="match status" value="1"/>
</dbReference>
<evidence type="ECO:0000313" key="5">
    <source>
        <dbReference type="EMBL" id="QKG85003.1"/>
    </source>
</evidence>
<dbReference type="Pfam" id="PF00005">
    <property type="entry name" value="ABC_tran"/>
    <property type="match status" value="1"/>
</dbReference>
<dbReference type="InterPro" id="IPR017871">
    <property type="entry name" value="ABC_transporter-like_CS"/>
</dbReference>
<dbReference type="InterPro" id="IPR051782">
    <property type="entry name" value="ABC_Transporter_VariousFunc"/>
</dbReference>
<dbReference type="SMART" id="SM00382">
    <property type="entry name" value="AAA"/>
    <property type="match status" value="1"/>
</dbReference>
<protein>
    <submittedName>
        <fullName evidence="5">ABC transporter ATP-binding protein</fullName>
    </submittedName>
</protein>
<dbReference type="RefSeq" id="WP_173223247.1">
    <property type="nucleotide sequence ID" value="NZ_CP048104.1"/>
</dbReference>
<evidence type="ECO:0000256" key="1">
    <source>
        <dbReference type="ARBA" id="ARBA00022448"/>
    </source>
</evidence>
<dbReference type="InterPro" id="IPR027417">
    <property type="entry name" value="P-loop_NTPase"/>
</dbReference>
<reference evidence="5 6" key="1">
    <citation type="submission" date="2020-01" db="EMBL/GenBank/DDBJ databases">
        <authorList>
            <person name="Gulvik C.A."/>
            <person name="Batra D.G."/>
        </authorList>
    </citation>
    <scope>NUCLEOTIDE SEQUENCE [LARGE SCALE GENOMIC DNA]</scope>
    <source>
        <strain evidence="5 6">W9323</strain>
    </source>
</reference>
<sequence>MTVLEVKIRHAGYEEAKHVIQNIHFVVKAGELIGLIGPNGSGKSTTVKTVLGLLKEMEGEVLFLGPHQQVAYIPEQPVLYQELTLWEHLELAGAVHHLDSGELRIRGEMLLERYGMEKVRHHLPGSFSKGMQQKVMLILAFLIQPDVFVVDEPFVGLDPKATKIFLDMLAEEQQRGAGVLLSTHVLDTAEKMCDSFLLVNEGQIIAKGDLSEIQKQCGSPDLSLFDCFHKLVE</sequence>
<name>A0A7D3Y2J7_9BACL</name>
<accession>A0A7D3Y2J7</accession>
<dbReference type="PROSITE" id="PS00211">
    <property type="entry name" value="ABC_TRANSPORTER_1"/>
    <property type="match status" value="1"/>
</dbReference>
<dbReference type="Gene3D" id="3.40.50.300">
    <property type="entry name" value="P-loop containing nucleotide triphosphate hydrolases"/>
    <property type="match status" value="1"/>
</dbReference>
<dbReference type="Proteomes" id="UP000503088">
    <property type="component" value="Chromosome"/>
</dbReference>
<dbReference type="EMBL" id="CP048104">
    <property type="protein sequence ID" value="QKG85003.1"/>
    <property type="molecule type" value="Genomic_DNA"/>
</dbReference>
<dbReference type="PANTHER" id="PTHR42939">
    <property type="entry name" value="ABC TRANSPORTER ATP-BINDING PROTEIN ALBC-RELATED"/>
    <property type="match status" value="1"/>
</dbReference>
<feature type="domain" description="ABC transporter" evidence="4">
    <location>
        <begin position="1"/>
        <end position="226"/>
    </location>
</feature>
<evidence type="ECO:0000259" key="4">
    <source>
        <dbReference type="PROSITE" id="PS50893"/>
    </source>
</evidence>
<dbReference type="KEGG" id="kpul:GXN76_11320"/>
<dbReference type="PROSITE" id="PS50893">
    <property type="entry name" value="ABC_TRANSPORTER_2"/>
    <property type="match status" value="1"/>
</dbReference>
<dbReference type="InterPro" id="IPR003593">
    <property type="entry name" value="AAA+_ATPase"/>
</dbReference>